<dbReference type="UniPathway" id="UPA00241">
    <property type="reaction ID" value="UER00352"/>
</dbReference>
<dbReference type="HAMAP" id="MF_01274">
    <property type="entry name" value="Pantothen_kinase_3"/>
    <property type="match status" value="1"/>
</dbReference>
<dbReference type="EC" id="2.7.1.33" evidence="6 16"/>
<keyword evidence="11 16" id="KW-0067">ATP-binding</keyword>
<dbReference type="NCBIfam" id="TIGR00671">
    <property type="entry name" value="baf"/>
    <property type="match status" value="1"/>
</dbReference>
<evidence type="ECO:0000256" key="7">
    <source>
        <dbReference type="ARBA" id="ARBA00022490"/>
    </source>
</evidence>
<evidence type="ECO:0000256" key="11">
    <source>
        <dbReference type="ARBA" id="ARBA00022840"/>
    </source>
</evidence>
<keyword evidence="10 16" id="KW-0418">Kinase</keyword>
<feature type="binding site" evidence="16">
    <location>
        <position position="124"/>
    </location>
    <ligand>
        <name>ATP</name>
        <dbReference type="ChEBI" id="CHEBI:30616"/>
    </ligand>
</feature>
<dbReference type="GO" id="GO:0046872">
    <property type="term" value="F:metal ion binding"/>
    <property type="evidence" value="ECO:0007669"/>
    <property type="project" value="UniProtKB-KW"/>
</dbReference>
<comment type="cofactor">
    <cofactor evidence="2">
        <name>K(+)</name>
        <dbReference type="ChEBI" id="CHEBI:29103"/>
    </cofactor>
</comment>
<comment type="pathway">
    <text evidence="4 16">Cofactor biosynthesis; coenzyme A biosynthesis; CoA from (R)-pantothenate: step 1/5.</text>
</comment>
<evidence type="ECO:0000256" key="12">
    <source>
        <dbReference type="ARBA" id="ARBA00022958"/>
    </source>
</evidence>
<comment type="similarity">
    <text evidence="14 16">Belongs to the type III pantothenate kinase family.</text>
</comment>
<evidence type="ECO:0000256" key="10">
    <source>
        <dbReference type="ARBA" id="ARBA00022777"/>
    </source>
</evidence>
<evidence type="ECO:0000256" key="16">
    <source>
        <dbReference type="HAMAP-Rule" id="MF_01274"/>
    </source>
</evidence>
<feature type="binding site" evidence="16">
    <location>
        <begin position="99"/>
        <end position="102"/>
    </location>
    <ligand>
        <name>substrate</name>
    </ligand>
</feature>
<comment type="function">
    <text evidence="16">Catalyzes the phosphorylation of pantothenate (Pan), the first step in CoA biosynthesis.</text>
</comment>
<comment type="subunit">
    <text evidence="5 16">Homodimer.</text>
</comment>
<evidence type="ECO:0000256" key="8">
    <source>
        <dbReference type="ARBA" id="ARBA00022679"/>
    </source>
</evidence>
<dbReference type="Gene3D" id="3.30.420.40">
    <property type="match status" value="2"/>
</dbReference>
<proteinExistence type="inferred from homology"/>
<dbReference type="GO" id="GO:0015937">
    <property type="term" value="P:coenzyme A biosynthetic process"/>
    <property type="evidence" value="ECO:0007669"/>
    <property type="project" value="UniProtKB-UniRule"/>
</dbReference>
<dbReference type="OrthoDB" id="9781305at2"/>
<evidence type="ECO:0000256" key="3">
    <source>
        <dbReference type="ARBA" id="ARBA00004496"/>
    </source>
</evidence>
<keyword evidence="8 16" id="KW-0808">Transferase</keyword>
<feature type="binding site" evidence="16">
    <location>
        <position position="92"/>
    </location>
    <ligand>
        <name>substrate</name>
    </ligand>
</feature>
<dbReference type="InterPro" id="IPR043129">
    <property type="entry name" value="ATPase_NBD"/>
</dbReference>
<gene>
    <name evidence="16" type="primary">coaX</name>
    <name evidence="17" type="ORF">DXV75_16850</name>
</gene>
<evidence type="ECO:0000256" key="1">
    <source>
        <dbReference type="ARBA" id="ARBA00001206"/>
    </source>
</evidence>
<evidence type="ECO:0000256" key="15">
    <source>
        <dbReference type="ARBA" id="ARBA00040883"/>
    </source>
</evidence>
<dbReference type="InterPro" id="IPR004619">
    <property type="entry name" value="Type_III_PanK"/>
</dbReference>
<dbReference type="GO" id="GO:0004594">
    <property type="term" value="F:pantothenate kinase activity"/>
    <property type="evidence" value="ECO:0007669"/>
    <property type="project" value="UniProtKB-UniRule"/>
</dbReference>
<feature type="binding site" evidence="16">
    <location>
        <begin position="11"/>
        <end position="18"/>
    </location>
    <ligand>
        <name>ATP</name>
        <dbReference type="ChEBI" id="CHEBI:30616"/>
    </ligand>
</feature>
<dbReference type="EMBL" id="QRHA01000021">
    <property type="protein sequence ID" value="RDV23887.1"/>
    <property type="molecule type" value="Genomic_DNA"/>
</dbReference>
<dbReference type="Proteomes" id="UP000256561">
    <property type="component" value="Unassembled WGS sequence"/>
</dbReference>
<evidence type="ECO:0000256" key="6">
    <source>
        <dbReference type="ARBA" id="ARBA00012102"/>
    </source>
</evidence>
<dbReference type="Pfam" id="PF03309">
    <property type="entry name" value="Pan_kinase"/>
    <property type="match status" value="1"/>
</dbReference>
<comment type="cofactor">
    <cofactor evidence="16">
        <name>NH4(+)</name>
        <dbReference type="ChEBI" id="CHEBI:28938"/>
    </cofactor>
    <cofactor evidence="16">
        <name>K(+)</name>
        <dbReference type="ChEBI" id="CHEBI:29103"/>
    </cofactor>
    <text evidence="16">A monovalent cation. Ammonium or potassium.</text>
</comment>
<evidence type="ECO:0000256" key="2">
    <source>
        <dbReference type="ARBA" id="ARBA00001958"/>
    </source>
</evidence>
<comment type="caution">
    <text evidence="17">The sequence shown here is derived from an EMBL/GenBank/DDBJ whole genome shotgun (WGS) entry which is preliminary data.</text>
</comment>
<dbReference type="SUPFAM" id="SSF53067">
    <property type="entry name" value="Actin-like ATPase domain"/>
    <property type="match status" value="2"/>
</dbReference>
<dbReference type="GO" id="GO:0005737">
    <property type="term" value="C:cytoplasm"/>
    <property type="evidence" value="ECO:0007669"/>
    <property type="project" value="UniProtKB-SubCell"/>
</dbReference>
<feature type="binding site" evidence="16">
    <location>
        <position position="175"/>
    </location>
    <ligand>
        <name>substrate</name>
    </ligand>
</feature>
<evidence type="ECO:0000313" key="17">
    <source>
        <dbReference type="EMBL" id="RDV23887.1"/>
    </source>
</evidence>
<organism evidence="17 18">
    <name type="scientific">Alteromonas aestuariivivens</name>
    <dbReference type="NCBI Taxonomy" id="1938339"/>
    <lineage>
        <taxon>Bacteria</taxon>
        <taxon>Pseudomonadati</taxon>
        <taxon>Pseudomonadota</taxon>
        <taxon>Gammaproteobacteria</taxon>
        <taxon>Alteromonadales</taxon>
        <taxon>Alteromonadaceae</taxon>
        <taxon>Alteromonas/Salinimonas group</taxon>
        <taxon>Alteromonas</taxon>
    </lineage>
</organism>
<reference evidence="18" key="1">
    <citation type="submission" date="2018-08" db="EMBL/GenBank/DDBJ databases">
        <authorList>
            <person name="Zhang J."/>
            <person name="Du Z.-J."/>
        </authorList>
    </citation>
    <scope>NUCLEOTIDE SEQUENCE [LARGE SCALE GENOMIC DNA]</scope>
    <source>
        <strain evidence="18">KCTC 52655</strain>
    </source>
</reference>
<evidence type="ECO:0000256" key="5">
    <source>
        <dbReference type="ARBA" id="ARBA00011738"/>
    </source>
</evidence>
<evidence type="ECO:0000256" key="9">
    <source>
        <dbReference type="ARBA" id="ARBA00022741"/>
    </source>
</evidence>
<dbReference type="RefSeq" id="WP_115594591.1">
    <property type="nucleotide sequence ID" value="NZ_QRHA01000021.1"/>
</dbReference>
<comment type="catalytic activity">
    <reaction evidence="1 16">
        <text>(R)-pantothenate + ATP = (R)-4'-phosphopantothenate + ADP + H(+)</text>
        <dbReference type="Rhea" id="RHEA:16373"/>
        <dbReference type="ChEBI" id="CHEBI:10986"/>
        <dbReference type="ChEBI" id="CHEBI:15378"/>
        <dbReference type="ChEBI" id="CHEBI:29032"/>
        <dbReference type="ChEBI" id="CHEBI:30616"/>
        <dbReference type="ChEBI" id="CHEBI:456216"/>
        <dbReference type="EC" id="2.7.1.33"/>
    </reaction>
</comment>
<evidence type="ECO:0000256" key="13">
    <source>
        <dbReference type="ARBA" id="ARBA00022993"/>
    </source>
</evidence>
<keyword evidence="12 16" id="KW-0630">Potassium</keyword>
<evidence type="ECO:0000313" key="18">
    <source>
        <dbReference type="Proteomes" id="UP000256561"/>
    </source>
</evidence>
<dbReference type="AlphaFoldDB" id="A0A3D8M2F6"/>
<keyword evidence="18" id="KW-1185">Reference proteome</keyword>
<protein>
    <recommendedName>
        <fullName evidence="15 16">Type III pantothenate kinase</fullName>
        <ecNumber evidence="6 16">2.7.1.33</ecNumber>
    </recommendedName>
    <alternativeName>
        <fullName evidence="16">PanK-III</fullName>
    </alternativeName>
    <alternativeName>
        <fullName evidence="16">Pantothenic acid kinase</fullName>
    </alternativeName>
</protein>
<dbReference type="PANTHER" id="PTHR34265">
    <property type="entry name" value="TYPE III PANTOTHENATE KINASE"/>
    <property type="match status" value="1"/>
</dbReference>
<dbReference type="CDD" id="cd24015">
    <property type="entry name" value="ASKHA_NBD_PanK-III"/>
    <property type="match status" value="1"/>
</dbReference>
<sequence>MADRASVLLVDIGNSSIKYASLEAKDKEPSLAADMPTFMARIATMDALSHVYLANVRQASFTQQLKQYCDIHEIQLRVIESEQQAFGITNSYQDVSKMGVDRWLAMIAAAQYTEKAFAVIDSGTAITCDFVIDGQHLGGWISPGFEIMRSALLANTARVTADNRIPEQLEAGQDTEACVAFGCLASLRGVYLSAVGYLTSKQTDFSIIIGGGGKKLLTSLDQADSIRVANLVVQGLARYAENDLFA</sequence>
<feature type="binding site" evidence="16">
    <location>
        <position position="121"/>
    </location>
    <ligand>
        <name>K(+)</name>
        <dbReference type="ChEBI" id="CHEBI:29103"/>
    </ligand>
</feature>
<name>A0A3D8M2F6_9ALTE</name>
<dbReference type="PANTHER" id="PTHR34265:SF1">
    <property type="entry name" value="TYPE III PANTOTHENATE KINASE"/>
    <property type="match status" value="1"/>
</dbReference>
<feature type="active site" description="Proton acceptor" evidence="16">
    <location>
        <position position="101"/>
    </location>
</feature>
<evidence type="ECO:0000256" key="14">
    <source>
        <dbReference type="ARBA" id="ARBA00038036"/>
    </source>
</evidence>
<keyword evidence="13 16" id="KW-0173">Coenzyme A biosynthesis</keyword>
<keyword evidence="16" id="KW-0479">Metal-binding</keyword>
<keyword evidence="7 16" id="KW-0963">Cytoplasm</keyword>
<accession>A0A3D8M2F6</accession>
<dbReference type="GO" id="GO:0005524">
    <property type="term" value="F:ATP binding"/>
    <property type="evidence" value="ECO:0007669"/>
    <property type="project" value="UniProtKB-UniRule"/>
</dbReference>
<keyword evidence="9 16" id="KW-0547">Nucleotide-binding</keyword>
<comment type="subcellular location">
    <subcellularLocation>
        <location evidence="3 16">Cytoplasm</location>
    </subcellularLocation>
</comment>
<evidence type="ECO:0000256" key="4">
    <source>
        <dbReference type="ARBA" id="ARBA00005225"/>
    </source>
</evidence>